<dbReference type="GO" id="GO:0045892">
    <property type="term" value="P:negative regulation of DNA-templated transcription"/>
    <property type="evidence" value="ECO:0007669"/>
    <property type="project" value="TreeGrafter"/>
</dbReference>
<gene>
    <name evidence="5" type="ORF">BFG04_02550</name>
</gene>
<dbReference type="InterPro" id="IPR002571">
    <property type="entry name" value="HrcA"/>
</dbReference>
<dbReference type="SUPFAM" id="SSF46785">
    <property type="entry name" value="Winged helix' DNA-binding domain"/>
    <property type="match status" value="1"/>
</dbReference>
<sequence>MKSNKINKRDIILNSIIDAYIEQNIPIGSSELGSRMDINISASTIRVYFKKLSDEGEIMQLHISGGRIPTVNAMQKYWNDFFYDFSDKIVINDEDILKFLCDKHELYCMIFGNLDQNLEEILNLNSRFLVLNFTKDEIVIKYNEKVEQFLSNLIGVSLNKLELVSSQVGLSELRSKIRELKRTKIYFQENEILALKMFENKKIKSILEPSFENFMKKKLTFSPLFEDGFMGLKLAANYKGEDSIMVCSGSVYANYIRFLNNIKEVA</sequence>
<organism evidence="5 6">
    <name type="scientific">Campylobacter pinnipediorum subsp. pinnipediorum</name>
    <dbReference type="NCBI Taxonomy" id="1660067"/>
    <lineage>
        <taxon>Bacteria</taxon>
        <taxon>Pseudomonadati</taxon>
        <taxon>Campylobacterota</taxon>
        <taxon>Epsilonproteobacteria</taxon>
        <taxon>Campylobacterales</taxon>
        <taxon>Campylobacteraceae</taxon>
        <taxon>Campylobacter</taxon>
    </lineage>
</organism>
<evidence type="ECO:0000256" key="4">
    <source>
        <dbReference type="ARBA" id="ARBA00023163"/>
    </source>
</evidence>
<dbReference type="GO" id="GO:0003677">
    <property type="term" value="F:DNA binding"/>
    <property type="evidence" value="ECO:0007669"/>
    <property type="project" value="InterPro"/>
</dbReference>
<keyword evidence="3" id="KW-0346">Stress response</keyword>
<accession>A0AAX0LCH5</accession>
<dbReference type="EMBL" id="MCRK01000024">
    <property type="protein sequence ID" value="OPA78923.1"/>
    <property type="molecule type" value="Genomic_DNA"/>
</dbReference>
<protein>
    <submittedName>
        <fullName evidence="5">HrcA family transcriptional regulator</fullName>
    </submittedName>
</protein>
<comment type="caution">
    <text evidence="5">The sequence shown here is derived from an EMBL/GenBank/DDBJ whole genome shotgun (WGS) entry which is preliminary data.</text>
</comment>
<dbReference type="InterPro" id="IPR036390">
    <property type="entry name" value="WH_DNA-bd_sf"/>
</dbReference>
<dbReference type="PANTHER" id="PTHR34824">
    <property type="entry name" value="HEAT-INDUCIBLE TRANSCRIPTION REPRESSOR HRCA"/>
    <property type="match status" value="1"/>
</dbReference>
<dbReference type="RefSeq" id="WP_078387561.1">
    <property type="nucleotide sequence ID" value="NZ_CP012547.1"/>
</dbReference>
<dbReference type="InterPro" id="IPR036388">
    <property type="entry name" value="WH-like_DNA-bd_sf"/>
</dbReference>
<dbReference type="Gene3D" id="1.10.10.10">
    <property type="entry name" value="Winged helix-like DNA-binding domain superfamily/Winged helix DNA-binding domain"/>
    <property type="match status" value="1"/>
</dbReference>
<evidence type="ECO:0000313" key="6">
    <source>
        <dbReference type="Proteomes" id="UP000189728"/>
    </source>
</evidence>
<keyword evidence="1" id="KW-0678">Repressor</keyword>
<keyword evidence="2" id="KW-0805">Transcription regulation</keyword>
<evidence type="ECO:0000256" key="2">
    <source>
        <dbReference type="ARBA" id="ARBA00023015"/>
    </source>
</evidence>
<evidence type="ECO:0000313" key="5">
    <source>
        <dbReference type="EMBL" id="OPA78923.1"/>
    </source>
</evidence>
<dbReference type="AlphaFoldDB" id="A0AAX0LCH5"/>
<reference evidence="5 6" key="1">
    <citation type="submission" date="2016-08" db="EMBL/GenBank/DDBJ databases">
        <title>Campylobacter species from sea mammals.</title>
        <authorList>
            <person name="Gilbert M.J."/>
            <person name="Byrne B.A."/>
            <person name="Zomer A.L."/>
            <person name="Wagenaar J.A."/>
        </authorList>
    </citation>
    <scope>NUCLEOTIDE SEQUENCE [LARGE SCALE GENOMIC DNA]</scope>
    <source>
        <strain evidence="5 6">1105248</strain>
    </source>
</reference>
<dbReference type="PANTHER" id="PTHR34824:SF1">
    <property type="entry name" value="HEAT-INDUCIBLE TRANSCRIPTION REPRESSOR HRCA"/>
    <property type="match status" value="1"/>
</dbReference>
<dbReference type="NCBIfam" id="NF003033">
    <property type="entry name" value="PRK03911.1"/>
    <property type="match status" value="1"/>
</dbReference>
<name>A0AAX0LCH5_9BACT</name>
<evidence type="ECO:0000256" key="3">
    <source>
        <dbReference type="ARBA" id="ARBA00023016"/>
    </source>
</evidence>
<keyword evidence="4" id="KW-0804">Transcription</keyword>
<proteinExistence type="predicted"/>
<evidence type="ECO:0000256" key="1">
    <source>
        <dbReference type="ARBA" id="ARBA00022491"/>
    </source>
</evidence>
<dbReference type="Proteomes" id="UP000189728">
    <property type="component" value="Unassembled WGS sequence"/>
</dbReference>